<gene>
    <name evidence="17" type="primary">sasA_271</name>
    <name evidence="17" type="ORF">SDC9_105115</name>
</gene>
<evidence type="ECO:0000256" key="4">
    <source>
        <dbReference type="ARBA" id="ARBA00022475"/>
    </source>
</evidence>
<dbReference type="GO" id="GO:0005886">
    <property type="term" value="C:plasma membrane"/>
    <property type="evidence" value="ECO:0007669"/>
    <property type="project" value="UniProtKB-SubCell"/>
</dbReference>
<feature type="transmembrane region" description="Helical" evidence="14">
    <location>
        <begin position="162"/>
        <end position="185"/>
    </location>
</feature>
<keyword evidence="4" id="KW-1003">Cell membrane</keyword>
<keyword evidence="11 14" id="KW-1133">Transmembrane helix</keyword>
<dbReference type="SMART" id="SM00388">
    <property type="entry name" value="HisKA"/>
    <property type="match status" value="1"/>
</dbReference>
<dbReference type="InterPro" id="IPR005467">
    <property type="entry name" value="His_kinase_dom"/>
</dbReference>
<dbReference type="InterPro" id="IPR050398">
    <property type="entry name" value="HssS/ArlS-like"/>
</dbReference>
<keyword evidence="12" id="KW-0902">Two-component regulatory system</keyword>
<dbReference type="AlphaFoldDB" id="A0A645B9D3"/>
<dbReference type="PANTHER" id="PTHR45528:SF1">
    <property type="entry name" value="SENSOR HISTIDINE KINASE CPXA"/>
    <property type="match status" value="1"/>
</dbReference>
<dbReference type="Gene3D" id="3.30.565.10">
    <property type="entry name" value="Histidine kinase-like ATPase, C-terminal domain"/>
    <property type="match status" value="1"/>
</dbReference>
<evidence type="ECO:0000256" key="6">
    <source>
        <dbReference type="ARBA" id="ARBA00022679"/>
    </source>
</evidence>
<dbReference type="Gene3D" id="1.10.287.130">
    <property type="match status" value="1"/>
</dbReference>
<dbReference type="SUPFAM" id="SSF47384">
    <property type="entry name" value="Homodimeric domain of signal transducing histidine kinase"/>
    <property type="match status" value="1"/>
</dbReference>
<accession>A0A645B9D3</accession>
<dbReference type="PROSITE" id="PS50885">
    <property type="entry name" value="HAMP"/>
    <property type="match status" value="1"/>
</dbReference>
<protein>
    <recommendedName>
        <fullName evidence="3">histidine kinase</fullName>
        <ecNumber evidence="3">2.7.13.3</ecNumber>
    </recommendedName>
</protein>
<comment type="subcellular location">
    <subcellularLocation>
        <location evidence="2">Cell membrane</location>
        <topology evidence="2">Multi-pass membrane protein</topology>
    </subcellularLocation>
</comment>
<keyword evidence="8" id="KW-0547">Nucleotide-binding</keyword>
<dbReference type="InterPro" id="IPR036890">
    <property type="entry name" value="HATPase_C_sf"/>
</dbReference>
<dbReference type="CDD" id="cd00075">
    <property type="entry name" value="HATPase"/>
    <property type="match status" value="1"/>
</dbReference>
<proteinExistence type="predicted"/>
<dbReference type="CDD" id="cd06225">
    <property type="entry name" value="HAMP"/>
    <property type="match status" value="1"/>
</dbReference>
<evidence type="ECO:0000259" key="15">
    <source>
        <dbReference type="PROSITE" id="PS50109"/>
    </source>
</evidence>
<keyword evidence="6 17" id="KW-0808">Transferase</keyword>
<dbReference type="InterPro" id="IPR036097">
    <property type="entry name" value="HisK_dim/P_sf"/>
</dbReference>
<dbReference type="InterPro" id="IPR003661">
    <property type="entry name" value="HisK_dim/P_dom"/>
</dbReference>
<dbReference type="EMBL" id="VSSQ01016684">
    <property type="protein sequence ID" value="MPM58284.1"/>
    <property type="molecule type" value="Genomic_DNA"/>
</dbReference>
<evidence type="ECO:0000256" key="10">
    <source>
        <dbReference type="ARBA" id="ARBA00022840"/>
    </source>
</evidence>
<keyword evidence="10" id="KW-0067">ATP-binding</keyword>
<evidence type="ECO:0000313" key="17">
    <source>
        <dbReference type="EMBL" id="MPM58284.1"/>
    </source>
</evidence>
<dbReference type="InterPro" id="IPR003594">
    <property type="entry name" value="HATPase_dom"/>
</dbReference>
<evidence type="ECO:0000256" key="8">
    <source>
        <dbReference type="ARBA" id="ARBA00022741"/>
    </source>
</evidence>
<dbReference type="PANTHER" id="PTHR45528">
    <property type="entry name" value="SENSOR HISTIDINE KINASE CPXA"/>
    <property type="match status" value="1"/>
</dbReference>
<name>A0A645B9D3_9ZZZZ</name>
<dbReference type="Pfam" id="PF02518">
    <property type="entry name" value="HATPase_c"/>
    <property type="match status" value="1"/>
</dbReference>
<evidence type="ECO:0000256" key="13">
    <source>
        <dbReference type="ARBA" id="ARBA00023136"/>
    </source>
</evidence>
<comment type="caution">
    <text evidence="17">The sequence shown here is derived from an EMBL/GenBank/DDBJ whole genome shotgun (WGS) entry which is preliminary data.</text>
</comment>
<sequence length="459" mass="50138">MKLWRKVSLIALILVVLATGVCSLIMLIQSGKSNLALSIQNTLTNQQVRAASWSTAMASELNASDSSVAIRSLARYLIAKFAEPTTILRSGVDTIFNNTALNPNDYLPISSAAQQYIITEIDSRSILITGSQITINEKDYQLYVVSDVTSVYTNIETMARQFAFINSGVIALTGAILMLLLRAVLRPVRTLQKSAAALASGVYDQRITISQDDEIGDLARDFNCMTDAVESHIFALKEEAQRRTLFMSALTHEMKTPVAGISGCAQTLLGTKMTQEEQEDVLMLINQECLRIERLSQKLMQIIVLKQEDTCELASTSVSELLDGVQTSAAALLHQRGLSLEIRNEMETLPMEQDLLTSLFLNLIDNAGKASQPGGTIELIAQGNTISVTDHGCGMPQEELARITQPFYMIDRSRARKNGGIGLGLALAEEVARLHQARLVFESEPGVGTTAKVVFKHVS</sequence>
<feature type="domain" description="HAMP" evidence="16">
    <location>
        <begin position="182"/>
        <end position="234"/>
    </location>
</feature>
<evidence type="ECO:0000256" key="1">
    <source>
        <dbReference type="ARBA" id="ARBA00000085"/>
    </source>
</evidence>
<evidence type="ECO:0000256" key="3">
    <source>
        <dbReference type="ARBA" id="ARBA00012438"/>
    </source>
</evidence>
<dbReference type="CDD" id="cd00082">
    <property type="entry name" value="HisKA"/>
    <property type="match status" value="1"/>
</dbReference>
<dbReference type="InterPro" id="IPR004358">
    <property type="entry name" value="Sig_transdc_His_kin-like_C"/>
</dbReference>
<dbReference type="SUPFAM" id="SSF55874">
    <property type="entry name" value="ATPase domain of HSP90 chaperone/DNA topoisomerase II/histidine kinase"/>
    <property type="match status" value="1"/>
</dbReference>
<evidence type="ECO:0000259" key="16">
    <source>
        <dbReference type="PROSITE" id="PS50885"/>
    </source>
</evidence>
<keyword evidence="5" id="KW-0597">Phosphoprotein</keyword>
<reference evidence="17" key="1">
    <citation type="submission" date="2019-08" db="EMBL/GenBank/DDBJ databases">
        <authorList>
            <person name="Kucharzyk K."/>
            <person name="Murdoch R.W."/>
            <person name="Higgins S."/>
            <person name="Loffler F."/>
        </authorList>
    </citation>
    <scope>NUCLEOTIDE SEQUENCE</scope>
</reference>
<evidence type="ECO:0000256" key="12">
    <source>
        <dbReference type="ARBA" id="ARBA00023012"/>
    </source>
</evidence>
<keyword evidence="13 14" id="KW-0472">Membrane</keyword>
<dbReference type="EC" id="2.7.13.3" evidence="3"/>
<dbReference type="SMART" id="SM00387">
    <property type="entry name" value="HATPase_c"/>
    <property type="match status" value="1"/>
</dbReference>
<dbReference type="PROSITE" id="PS50109">
    <property type="entry name" value="HIS_KIN"/>
    <property type="match status" value="1"/>
</dbReference>
<evidence type="ECO:0000256" key="9">
    <source>
        <dbReference type="ARBA" id="ARBA00022777"/>
    </source>
</evidence>
<evidence type="ECO:0000256" key="14">
    <source>
        <dbReference type="SAM" id="Phobius"/>
    </source>
</evidence>
<dbReference type="PRINTS" id="PR00344">
    <property type="entry name" value="BCTRLSENSOR"/>
</dbReference>
<dbReference type="SUPFAM" id="SSF158472">
    <property type="entry name" value="HAMP domain-like"/>
    <property type="match status" value="1"/>
</dbReference>
<keyword evidence="7 14" id="KW-0812">Transmembrane</keyword>
<evidence type="ECO:0000256" key="5">
    <source>
        <dbReference type="ARBA" id="ARBA00022553"/>
    </source>
</evidence>
<organism evidence="17">
    <name type="scientific">bioreactor metagenome</name>
    <dbReference type="NCBI Taxonomy" id="1076179"/>
    <lineage>
        <taxon>unclassified sequences</taxon>
        <taxon>metagenomes</taxon>
        <taxon>ecological metagenomes</taxon>
    </lineage>
</organism>
<feature type="domain" description="Histidine kinase" evidence="15">
    <location>
        <begin position="249"/>
        <end position="459"/>
    </location>
</feature>
<dbReference type="InterPro" id="IPR003660">
    <property type="entry name" value="HAMP_dom"/>
</dbReference>
<evidence type="ECO:0000256" key="11">
    <source>
        <dbReference type="ARBA" id="ARBA00022989"/>
    </source>
</evidence>
<evidence type="ECO:0000256" key="2">
    <source>
        <dbReference type="ARBA" id="ARBA00004651"/>
    </source>
</evidence>
<dbReference type="Gene3D" id="6.10.340.10">
    <property type="match status" value="1"/>
</dbReference>
<dbReference type="GO" id="GO:0005524">
    <property type="term" value="F:ATP binding"/>
    <property type="evidence" value="ECO:0007669"/>
    <property type="project" value="UniProtKB-KW"/>
</dbReference>
<dbReference type="Pfam" id="PF00672">
    <property type="entry name" value="HAMP"/>
    <property type="match status" value="1"/>
</dbReference>
<keyword evidence="9 17" id="KW-0418">Kinase</keyword>
<evidence type="ECO:0000256" key="7">
    <source>
        <dbReference type="ARBA" id="ARBA00022692"/>
    </source>
</evidence>
<comment type="catalytic activity">
    <reaction evidence="1">
        <text>ATP + protein L-histidine = ADP + protein N-phospho-L-histidine.</text>
        <dbReference type="EC" id="2.7.13.3"/>
    </reaction>
</comment>
<dbReference type="GO" id="GO:0000155">
    <property type="term" value="F:phosphorelay sensor kinase activity"/>
    <property type="evidence" value="ECO:0007669"/>
    <property type="project" value="InterPro"/>
</dbReference>
<dbReference type="Pfam" id="PF00512">
    <property type="entry name" value="HisKA"/>
    <property type="match status" value="1"/>
</dbReference>
<dbReference type="SMART" id="SM00304">
    <property type="entry name" value="HAMP"/>
    <property type="match status" value="1"/>
</dbReference>